<accession>A0A1G8T4S3</accession>
<evidence type="ECO:0000313" key="2">
    <source>
        <dbReference type="EMBL" id="SDJ36483.1"/>
    </source>
</evidence>
<evidence type="ECO:0008006" key="4">
    <source>
        <dbReference type="Google" id="ProtNLM"/>
    </source>
</evidence>
<keyword evidence="3" id="KW-1185">Reference proteome</keyword>
<organism evidence="2 3">
    <name type="scientific">Pseudomonas abietaniphila</name>
    <dbReference type="NCBI Taxonomy" id="89065"/>
    <lineage>
        <taxon>Bacteria</taxon>
        <taxon>Pseudomonadati</taxon>
        <taxon>Pseudomonadota</taxon>
        <taxon>Gammaproteobacteria</taxon>
        <taxon>Pseudomonadales</taxon>
        <taxon>Pseudomonadaceae</taxon>
        <taxon>Pseudomonas</taxon>
    </lineage>
</organism>
<dbReference type="Pfam" id="PF10976">
    <property type="entry name" value="DUF2790"/>
    <property type="match status" value="1"/>
</dbReference>
<dbReference type="Proteomes" id="UP000182894">
    <property type="component" value="Unassembled WGS sequence"/>
</dbReference>
<dbReference type="Gene3D" id="2.30.140.50">
    <property type="entry name" value="Protein of unknown function DUF2790"/>
    <property type="match status" value="1"/>
</dbReference>
<name>A0A1G8T4S3_9PSED</name>
<proteinExistence type="predicted"/>
<evidence type="ECO:0000313" key="3">
    <source>
        <dbReference type="Proteomes" id="UP000182894"/>
    </source>
</evidence>
<feature type="signal peptide" evidence="1">
    <location>
        <begin position="1"/>
        <end position="24"/>
    </location>
</feature>
<dbReference type="AlphaFoldDB" id="A0A1G8T4S3"/>
<evidence type="ECO:0000256" key="1">
    <source>
        <dbReference type="SAM" id="SignalP"/>
    </source>
</evidence>
<gene>
    <name evidence="2" type="ORF">SAMN05216605_12747</name>
</gene>
<reference evidence="3" key="1">
    <citation type="submission" date="2016-10" db="EMBL/GenBank/DDBJ databases">
        <authorList>
            <person name="Varghese N."/>
            <person name="Submissions S."/>
        </authorList>
    </citation>
    <scope>NUCLEOTIDE SEQUENCE [LARGE SCALE GENOMIC DNA]</scope>
    <source>
        <strain evidence="3">ATCC 700689</strain>
    </source>
</reference>
<dbReference type="NCBIfam" id="NF041599">
    <property type="entry name" value="reg_PtrA_PA2808"/>
    <property type="match status" value="1"/>
</dbReference>
<feature type="chain" id="PRO_5010299757" description="DUF2790 domain-containing protein" evidence="1">
    <location>
        <begin position="25"/>
        <end position="113"/>
    </location>
</feature>
<keyword evidence="1" id="KW-0732">Signal</keyword>
<dbReference type="OrthoDB" id="6903098at2"/>
<dbReference type="EMBL" id="FNCO01000027">
    <property type="protein sequence ID" value="SDJ36483.1"/>
    <property type="molecule type" value="Genomic_DNA"/>
</dbReference>
<sequence length="113" mass="12380">MKAMTAMKGFFAATILTLSALAMAEGGGDRVYGRMMQENQQAMEQYASRNGKTPPEIVHYEYGMNLDIQKVVSVTQANKTCGIAPSRMTYEDSTGKLNTVEYKVMADNCPHGS</sequence>
<dbReference type="InterPro" id="IPR021245">
    <property type="entry name" value="DUF2790"/>
</dbReference>
<protein>
    <recommendedName>
        <fullName evidence="4">DUF2790 domain-containing protein</fullName>
    </recommendedName>
</protein>